<evidence type="ECO:0000259" key="1">
    <source>
        <dbReference type="Pfam" id="PF10040"/>
    </source>
</evidence>
<dbReference type="EMBL" id="BSDS01000002">
    <property type="protein sequence ID" value="GLI39740.1"/>
    <property type="molecule type" value="Genomic_DNA"/>
</dbReference>
<proteinExistence type="predicted"/>
<comment type="caution">
    <text evidence="2">The sequence shown here is derived from an EMBL/GenBank/DDBJ whole genome shotgun (WGS) entry which is preliminary data.</text>
</comment>
<dbReference type="Pfam" id="PF10040">
    <property type="entry name" value="CRISPR_Cas6"/>
    <property type="match status" value="1"/>
</dbReference>
<evidence type="ECO:0000313" key="2">
    <source>
        <dbReference type="EMBL" id="GLI39740.1"/>
    </source>
</evidence>
<dbReference type="Gene3D" id="3.30.70.1900">
    <property type="match status" value="1"/>
</dbReference>
<name>A0A9W6G2H9_9BACT</name>
<feature type="domain" description="CRISPR-associated protein Cas6 C-terminal" evidence="1">
    <location>
        <begin position="184"/>
        <end position="300"/>
    </location>
</feature>
<reference evidence="2" key="1">
    <citation type="submission" date="2022-12" db="EMBL/GenBank/DDBJ databases">
        <title>Reference genome sequencing for broad-spectrum identification of bacterial and archaeal isolates by mass spectrometry.</title>
        <authorList>
            <person name="Sekiguchi Y."/>
            <person name="Tourlousse D.M."/>
        </authorList>
    </citation>
    <scope>NUCLEOTIDE SEQUENCE</scope>
    <source>
        <strain evidence="2">H2</strain>
    </source>
</reference>
<keyword evidence="3" id="KW-1185">Reference proteome</keyword>
<organism evidence="2 3">
    <name type="scientific">Geobacter hydrogenophilus</name>
    <dbReference type="NCBI Taxonomy" id="40983"/>
    <lineage>
        <taxon>Bacteria</taxon>
        <taxon>Pseudomonadati</taxon>
        <taxon>Thermodesulfobacteriota</taxon>
        <taxon>Desulfuromonadia</taxon>
        <taxon>Geobacterales</taxon>
        <taxon>Geobacteraceae</taxon>
        <taxon>Geobacter</taxon>
    </lineage>
</organism>
<accession>A0A9W6G2H9</accession>
<evidence type="ECO:0000313" key="3">
    <source>
        <dbReference type="Proteomes" id="UP001144352"/>
    </source>
</evidence>
<dbReference type="Proteomes" id="UP001144352">
    <property type="component" value="Unassembled WGS sequence"/>
</dbReference>
<gene>
    <name evidence="2" type="ORF">GHYDROH2_32410</name>
</gene>
<dbReference type="InterPro" id="IPR019267">
    <property type="entry name" value="CRISPR-assoc_Cas6_C"/>
</dbReference>
<sequence>MTIAVLRITIRLTEDISDPYLLFRIRDGFQRSFRRVVGCTEEECVLCDRHNECPYRIVFAQALSSDPATVKRHQKPPLPFAFSFPVIPNQQTSGTIFEIRLALLGTATRFVTEFVNAVKLLCSKHDEKNELAIVERVESLGYRGESYLIYSADHSAGFAESLTLLTSEGLCDTRWVDVSGDVTLRLLSPLKIMQDGRPSRTFSFPLFMRTLIRRISSLASYYCDDEILVDFRWLASLCEKVTVSGSSIQWVEWGGGKQGGKLTGLIGEAVLSGVPEEFISFLLLGEFLNVGKGAAFGLGRFSIGVNCP</sequence>
<dbReference type="AlphaFoldDB" id="A0A9W6G2H9"/>
<dbReference type="RefSeq" id="WP_214184578.1">
    <property type="nucleotide sequence ID" value="NZ_BSDS01000002.1"/>
</dbReference>
<protein>
    <recommendedName>
        <fullName evidence="1">CRISPR-associated protein Cas6 C-terminal domain-containing protein</fullName>
    </recommendedName>
</protein>